<feature type="transmembrane region" description="Helical" evidence="9">
    <location>
        <begin position="105"/>
        <end position="126"/>
    </location>
</feature>
<evidence type="ECO:0000256" key="3">
    <source>
        <dbReference type="ARBA" id="ARBA00022448"/>
    </source>
</evidence>
<sequence>MPLKGKALFGASTTLAATGFLLFGYDQGVMSGIITNEHWKDLMGSPNAATIGSVVALYEIGCMFGALSCGKIGDILGRKVTIRVGAIILIIGAVLQTAMSNLAMAIVSRIVTGVGNGMITATVPVYQSEIAPPQSRGANICFECTLLVVGMSIAYWLEFGLFFVGGEFAWRFPLAFQLVFAIILLFGTFILPETPRWLVSKDRFDDAKLVLARLWTDEDTTHPRCIAEFEEIRDGMELERRLGVASYKELFSKGKFNNRYRVCLGMLSQIIQQLCGINATTYYLTTVFTNAGFSQQMAMMFGGIDTVVYFLGTLLPIFFVERFGRRAIMLWGLVGQAVTLICLAGCQKAGTDYKNGVISTPGGDSGAAAFTMLYNFVFGASWLGMAWLYPSEIFSTSMRAKGNSLSTAANWLGNFIVAEITPVLFEGISYWTYILFAFLNLAFLPMVYFWFPETQGLTLEQIEVLFATDDVKADALSMQDRRSIHSHGNVDVEKVEQDNHHRYHDGSGDNNEKKLDRDGSSRNDDTGHNSDSGNETGNTPPQNDSS</sequence>
<reference evidence="11 12" key="1">
    <citation type="submission" date="2016-07" db="EMBL/GenBank/DDBJ databases">
        <title>Pervasive Adenine N6-methylation of Active Genes in Fungi.</title>
        <authorList>
            <consortium name="DOE Joint Genome Institute"/>
            <person name="Mondo S.J."/>
            <person name="Dannebaum R.O."/>
            <person name="Kuo R.C."/>
            <person name="Labutti K."/>
            <person name="Haridas S."/>
            <person name="Kuo A."/>
            <person name="Salamov A."/>
            <person name="Ahrendt S.R."/>
            <person name="Lipzen A."/>
            <person name="Sullivan W."/>
            <person name="Andreopoulos W.B."/>
            <person name="Clum A."/>
            <person name="Lindquist E."/>
            <person name="Daum C."/>
            <person name="Ramamoorthy G.K."/>
            <person name="Gryganskyi A."/>
            <person name="Culley D."/>
            <person name="Magnuson J.K."/>
            <person name="James T.Y."/>
            <person name="O'Malley M.A."/>
            <person name="Stajich J.E."/>
            <person name="Spatafora J.W."/>
            <person name="Visel A."/>
            <person name="Grigoriev I.V."/>
        </authorList>
    </citation>
    <scope>NUCLEOTIDE SEQUENCE [LARGE SCALE GENOMIC DNA]</scope>
    <source>
        <strain evidence="11 12">NRRL 1336</strain>
    </source>
</reference>
<dbReference type="InterPro" id="IPR050360">
    <property type="entry name" value="MFS_Sugar_Transporters"/>
</dbReference>
<evidence type="ECO:0000313" key="12">
    <source>
        <dbReference type="Proteomes" id="UP000193560"/>
    </source>
</evidence>
<proteinExistence type="inferred from homology"/>
<feature type="transmembrane region" description="Helical" evidence="9">
    <location>
        <begin position="297"/>
        <end position="320"/>
    </location>
</feature>
<feature type="transmembrane region" description="Helical" evidence="9">
    <location>
        <begin position="138"/>
        <end position="157"/>
    </location>
</feature>
<feature type="transmembrane region" description="Helical" evidence="9">
    <location>
        <begin position="80"/>
        <end position="99"/>
    </location>
</feature>
<dbReference type="Proteomes" id="UP000193560">
    <property type="component" value="Unassembled WGS sequence"/>
</dbReference>
<evidence type="ECO:0000256" key="6">
    <source>
        <dbReference type="ARBA" id="ARBA00023136"/>
    </source>
</evidence>
<dbReference type="InterPro" id="IPR005828">
    <property type="entry name" value="MFS_sugar_transport-like"/>
</dbReference>
<dbReference type="EMBL" id="MCGE01000003">
    <property type="protein sequence ID" value="ORZ23566.1"/>
    <property type="molecule type" value="Genomic_DNA"/>
</dbReference>
<evidence type="ECO:0000256" key="2">
    <source>
        <dbReference type="ARBA" id="ARBA00010992"/>
    </source>
</evidence>
<comment type="caution">
    <text evidence="11">The sequence shown here is derived from an EMBL/GenBank/DDBJ whole genome shotgun (WGS) entry which is preliminary data.</text>
</comment>
<feature type="transmembrane region" description="Helical" evidence="9">
    <location>
        <begin position="431"/>
        <end position="451"/>
    </location>
</feature>
<evidence type="ECO:0000256" key="9">
    <source>
        <dbReference type="SAM" id="Phobius"/>
    </source>
</evidence>
<evidence type="ECO:0000256" key="4">
    <source>
        <dbReference type="ARBA" id="ARBA00022692"/>
    </source>
</evidence>
<dbReference type="PANTHER" id="PTHR48022">
    <property type="entry name" value="PLASTIDIC GLUCOSE TRANSPORTER 4"/>
    <property type="match status" value="1"/>
</dbReference>
<evidence type="ECO:0000313" key="11">
    <source>
        <dbReference type="EMBL" id="ORZ23566.1"/>
    </source>
</evidence>
<dbReference type="GO" id="GO:0005351">
    <property type="term" value="F:carbohydrate:proton symporter activity"/>
    <property type="evidence" value="ECO:0007669"/>
    <property type="project" value="TreeGrafter"/>
</dbReference>
<feature type="transmembrane region" description="Helical" evidence="9">
    <location>
        <begin position="366"/>
        <end position="388"/>
    </location>
</feature>
<dbReference type="FunFam" id="1.20.1250.20:FF:000090">
    <property type="entry name" value="MFS sugar transporter, putative"/>
    <property type="match status" value="1"/>
</dbReference>
<evidence type="ECO:0000256" key="5">
    <source>
        <dbReference type="ARBA" id="ARBA00022989"/>
    </source>
</evidence>
<feature type="transmembrane region" description="Helical" evidence="9">
    <location>
        <begin position="408"/>
        <end position="425"/>
    </location>
</feature>
<evidence type="ECO:0000256" key="8">
    <source>
        <dbReference type="SAM" id="MobiDB-lite"/>
    </source>
</evidence>
<comment type="subcellular location">
    <subcellularLocation>
        <location evidence="1">Membrane</location>
        <topology evidence="1">Multi-pass membrane protein</topology>
    </subcellularLocation>
</comment>
<dbReference type="GO" id="GO:0016020">
    <property type="term" value="C:membrane"/>
    <property type="evidence" value="ECO:0007669"/>
    <property type="project" value="UniProtKB-SubCell"/>
</dbReference>
<dbReference type="PROSITE" id="PS50850">
    <property type="entry name" value="MFS"/>
    <property type="match status" value="1"/>
</dbReference>
<dbReference type="PROSITE" id="PS00217">
    <property type="entry name" value="SUGAR_TRANSPORT_2"/>
    <property type="match status" value="1"/>
</dbReference>
<feature type="compositionally biased region" description="Polar residues" evidence="8">
    <location>
        <begin position="529"/>
        <end position="546"/>
    </location>
</feature>
<dbReference type="OrthoDB" id="4142200at2759"/>
<feature type="transmembrane region" description="Helical" evidence="9">
    <location>
        <begin position="169"/>
        <end position="191"/>
    </location>
</feature>
<comment type="similarity">
    <text evidence="2 7">Belongs to the major facilitator superfamily. Sugar transporter (TC 2.A.1.1) family.</text>
</comment>
<feature type="transmembrane region" description="Helical" evidence="9">
    <location>
        <begin position="262"/>
        <end position="285"/>
    </location>
</feature>
<dbReference type="InterPro" id="IPR003663">
    <property type="entry name" value="Sugar/inositol_transpt"/>
</dbReference>
<dbReference type="InterPro" id="IPR036259">
    <property type="entry name" value="MFS_trans_sf"/>
</dbReference>
<feature type="domain" description="Major facilitator superfamily (MFS) profile" evidence="10">
    <location>
        <begin position="12"/>
        <end position="455"/>
    </location>
</feature>
<organism evidence="11 12">
    <name type="scientific">Absidia repens</name>
    <dbReference type="NCBI Taxonomy" id="90262"/>
    <lineage>
        <taxon>Eukaryota</taxon>
        <taxon>Fungi</taxon>
        <taxon>Fungi incertae sedis</taxon>
        <taxon>Mucoromycota</taxon>
        <taxon>Mucoromycotina</taxon>
        <taxon>Mucoromycetes</taxon>
        <taxon>Mucorales</taxon>
        <taxon>Cunninghamellaceae</taxon>
        <taxon>Absidia</taxon>
    </lineage>
</organism>
<keyword evidence="12" id="KW-1185">Reference proteome</keyword>
<feature type="transmembrane region" description="Helical" evidence="9">
    <location>
        <begin position="47"/>
        <end position="68"/>
    </location>
</feature>
<dbReference type="InterPro" id="IPR005829">
    <property type="entry name" value="Sugar_transporter_CS"/>
</dbReference>
<dbReference type="AlphaFoldDB" id="A0A1X2IWX9"/>
<dbReference type="InterPro" id="IPR020846">
    <property type="entry name" value="MFS_dom"/>
</dbReference>
<evidence type="ECO:0000256" key="7">
    <source>
        <dbReference type="RuleBase" id="RU003346"/>
    </source>
</evidence>
<keyword evidence="4 9" id="KW-0812">Transmembrane</keyword>
<dbReference type="NCBIfam" id="TIGR00879">
    <property type="entry name" value="SP"/>
    <property type="match status" value="1"/>
</dbReference>
<feature type="compositionally biased region" description="Basic and acidic residues" evidence="8">
    <location>
        <begin position="482"/>
        <end position="528"/>
    </location>
</feature>
<gene>
    <name evidence="11" type="ORF">BCR42DRAFT_471471</name>
</gene>
<feature type="transmembrane region" description="Helical" evidence="9">
    <location>
        <begin position="327"/>
        <end position="346"/>
    </location>
</feature>
<evidence type="ECO:0000256" key="1">
    <source>
        <dbReference type="ARBA" id="ARBA00004141"/>
    </source>
</evidence>
<accession>A0A1X2IWX9</accession>
<keyword evidence="5 9" id="KW-1133">Transmembrane helix</keyword>
<dbReference type="PRINTS" id="PR00171">
    <property type="entry name" value="SUGRTRNSPORT"/>
</dbReference>
<dbReference type="PANTHER" id="PTHR48022:SF28">
    <property type="entry name" value="MAJOR FACILITATOR SUPERFAMILY (MFS) PROFILE DOMAIN-CONTAINING PROTEIN-RELATED"/>
    <property type="match status" value="1"/>
</dbReference>
<dbReference type="Pfam" id="PF00083">
    <property type="entry name" value="Sugar_tr"/>
    <property type="match status" value="1"/>
</dbReference>
<dbReference type="SUPFAM" id="SSF103473">
    <property type="entry name" value="MFS general substrate transporter"/>
    <property type="match status" value="1"/>
</dbReference>
<dbReference type="Gene3D" id="1.20.1250.20">
    <property type="entry name" value="MFS general substrate transporter like domains"/>
    <property type="match status" value="1"/>
</dbReference>
<dbReference type="STRING" id="90262.A0A1X2IWX9"/>
<name>A0A1X2IWX9_9FUNG</name>
<feature type="region of interest" description="Disordered" evidence="8">
    <location>
        <begin position="482"/>
        <end position="546"/>
    </location>
</feature>
<keyword evidence="3 7" id="KW-0813">Transport</keyword>
<evidence type="ECO:0000259" key="10">
    <source>
        <dbReference type="PROSITE" id="PS50850"/>
    </source>
</evidence>
<protein>
    <submittedName>
        <fullName evidence="11">General substrate transporter</fullName>
    </submittedName>
</protein>
<keyword evidence="6 9" id="KW-0472">Membrane</keyword>